<dbReference type="GO" id="GO:0005737">
    <property type="term" value="C:cytoplasm"/>
    <property type="evidence" value="ECO:0007669"/>
    <property type="project" value="TreeGrafter"/>
</dbReference>
<dbReference type="Pfam" id="PF00069">
    <property type="entry name" value="Pkinase"/>
    <property type="match status" value="1"/>
</dbReference>
<protein>
    <submittedName>
        <fullName evidence="9">Mitosis inhibitor protein kinase wee1</fullName>
    </submittedName>
</protein>
<dbReference type="Gene3D" id="1.10.510.10">
    <property type="entry name" value="Transferase(Phosphotransferase) domain 1"/>
    <property type="match status" value="1"/>
</dbReference>
<feature type="compositionally biased region" description="Acidic residues" evidence="7">
    <location>
        <begin position="207"/>
        <end position="222"/>
    </location>
</feature>
<keyword evidence="6" id="KW-0175">Coiled coil</keyword>
<dbReference type="GO" id="GO:0005634">
    <property type="term" value="C:nucleus"/>
    <property type="evidence" value="ECO:0007669"/>
    <property type="project" value="TreeGrafter"/>
</dbReference>
<keyword evidence="3 9" id="KW-0418">Kinase</keyword>
<evidence type="ECO:0000313" key="10">
    <source>
        <dbReference type="Proteomes" id="UP000093000"/>
    </source>
</evidence>
<dbReference type="PROSITE" id="PS50011">
    <property type="entry name" value="PROTEIN_KINASE_DOM"/>
    <property type="match status" value="1"/>
</dbReference>
<keyword evidence="1" id="KW-0808">Transferase</keyword>
<feature type="domain" description="Protein kinase" evidence="8">
    <location>
        <begin position="327"/>
        <end position="579"/>
    </location>
</feature>
<dbReference type="InterPro" id="IPR000719">
    <property type="entry name" value="Prot_kinase_dom"/>
</dbReference>
<dbReference type="EMBL" id="LUGH01000912">
    <property type="protein sequence ID" value="OBZ82252.1"/>
    <property type="molecule type" value="Genomic_DNA"/>
</dbReference>
<feature type="compositionally biased region" description="Acidic residues" evidence="7">
    <location>
        <begin position="98"/>
        <end position="115"/>
    </location>
</feature>
<feature type="coiled-coil region" evidence="6">
    <location>
        <begin position="587"/>
        <end position="621"/>
    </location>
</feature>
<evidence type="ECO:0000256" key="4">
    <source>
        <dbReference type="ARBA" id="ARBA00022840"/>
    </source>
</evidence>
<dbReference type="InterPro" id="IPR008271">
    <property type="entry name" value="Ser/Thr_kinase_AS"/>
</dbReference>
<dbReference type="GO" id="GO:0110031">
    <property type="term" value="P:negative regulation of G2/MI transition of meiotic cell cycle"/>
    <property type="evidence" value="ECO:0007669"/>
    <property type="project" value="TreeGrafter"/>
</dbReference>
<keyword evidence="10" id="KW-1185">Reference proteome</keyword>
<comment type="caution">
    <text evidence="9">The sequence shown here is derived from an EMBL/GenBank/DDBJ whole genome shotgun (WGS) entry which is preliminary data.</text>
</comment>
<evidence type="ECO:0000256" key="7">
    <source>
        <dbReference type="SAM" id="MobiDB-lite"/>
    </source>
</evidence>
<dbReference type="OrthoDB" id="5337378at2759"/>
<comment type="similarity">
    <text evidence="5">Belongs to the protein kinase superfamily. Ser/Thr protein kinase family. GCN2 subfamily.</text>
</comment>
<proteinExistence type="inferred from homology"/>
<reference evidence="9 10" key="1">
    <citation type="submission" date="2016-03" db="EMBL/GenBank/DDBJ databases">
        <title>Choanephora cucurbitarum.</title>
        <authorList>
            <person name="Min B."/>
            <person name="Park H."/>
            <person name="Park J.-H."/>
            <person name="Shin H.-D."/>
            <person name="Choi I.-G."/>
        </authorList>
    </citation>
    <scope>NUCLEOTIDE SEQUENCE [LARGE SCALE GENOMIC DNA]</scope>
    <source>
        <strain evidence="9 10">KUS-F28377</strain>
    </source>
</reference>
<evidence type="ECO:0000256" key="5">
    <source>
        <dbReference type="ARBA" id="ARBA00037982"/>
    </source>
</evidence>
<organism evidence="9 10">
    <name type="scientific">Choanephora cucurbitarum</name>
    <dbReference type="NCBI Taxonomy" id="101091"/>
    <lineage>
        <taxon>Eukaryota</taxon>
        <taxon>Fungi</taxon>
        <taxon>Fungi incertae sedis</taxon>
        <taxon>Mucoromycota</taxon>
        <taxon>Mucoromycotina</taxon>
        <taxon>Mucoromycetes</taxon>
        <taxon>Mucorales</taxon>
        <taxon>Mucorineae</taxon>
        <taxon>Choanephoraceae</taxon>
        <taxon>Choanephoroideae</taxon>
        <taxon>Choanephora</taxon>
    </lineage>
</organism>
<dbReference type="STRING" id="101091.A0A1C7MZQ0"/>
<evidence type="ECO:0000256" key="2">
    <source>
        <dbReference type="ARBA" id="ARBA00022741"/>
    </source>
</evidence>
<dbReference type="InParanoid" id="A0A1C7MZQ0"/>
<keyword evidence="2" id="KW-0547">Nucleotide-binding</keyword>
<feature type="compositionally biased region" description="Polar residues" evidence="7">
    <location>
        <begin position="1"/>
        <end position="13"/>
    </location>
</feature>
<gene>
    <name evidence="9" type="primary">wee1</name>
    <name evidence="9" type="ORF">A0J61_09698</name>
</gene>
<evidence type="ECO:0000256" key="6">
    <source>
        <dbReference type="SAM" id="Coils"/>
    </source>
</evidence>
<keyword evidence="4" id="KW-0067">ATP-binding</keyword>
<feature type="region of interest" description="Disordered" evidence="7">
    <location>
        <begin position="1"/>
        <end position="124"/>
    </location>
</feature>
<dbReference type="InterPro" id="IPR050339">
    <property type="entry name" value="CC_SR_Kinase"/>
</dbReference>
<dbReference type="AlphaFoldDB" id="A0A1C7MZQ0"/>
<feature type="region of interest" description="Disordered" evidence="7">
    <location>
        <begin position="207"/>
        <end position="240"/>
    </location>
</feature>
<dbReference type="SUPFAM" id="SSF56112">
    <property type="entry name" value="Protein kinase-like (PK-like)"/>
    <property type="match status" value="1"/>
</dbReference>
<name>A0A1C7MZQ0_9FUNG</name>
<evidence type="ECO:0000256" key="1">
    <source>
        <dbReference type="ARBA" id="ARBA00022679"/>
    </source>
</evidence>
<dbReference type="GO" id="GO:0005524">
    <property type="term" value="F:ATP binding"/>
    <property type="evidence" value="ECO:0007669"/>
    <property type="project" value="UniProtKB-KW"/>
</dbReference>
<dbReference type="Proteomes" id="UP000093000">
    <property type="component" value="Unassembled WGS sequence"/>
</dbReference>
<sequence length="623" mass="72085">MATPIPNVSNTLQDQRKRELSPSSPSLNSKRSRLDTLFQSPSREIDLDEPYNSLLGAQSPLLEERSNLLPEPGRGYDHSPSRRRGSSALNHDLLGETILEEDEINEEDDDDDDEGLFSTNQDKPFRRSLYSELVSSSNLDENDFQPRRRSIMSSNLFDVNEEDEDNDDQQLLHRPIQEEETEEDMIGDNVLLSHARLEEVDEDGIMLQPQEEEEEDEEEGETMEDKTTLPLSRSYVRPTHPPVYEDEVDAFFSSHNPADEPEYVLSSALKMNLLQQQHLQGPPFITNYPHFLTEDYFEHHGPQDRFIRRHNTKPSHHAIVPYFEEKFHIIKNMGSGEYAQVWRAVCLNDNQECAIKKSKLPFTGWDDRWLQIIEVDHLRRVSQSKHCVNLLSAWEERGFLYIQLELCSNGSLDQYIQFKNGKIEEEIVWKIFYEVVLGLQDIHAAQIVHLDLKPSNILIDDKGRMKISDFGISVQTPVDMRWVKGEGDRRYMAPDLLREDFDKPADIFSLGLILLELATGIVLPGTGESWEMLRVGDFSKQKTAMSKLSSKMGQMIEWLLTTESKDRPTVNEIIHHPTFVHIQAIQEQEQTSALNTYVQEMDQLRAERTKQEQHFFSAEEQVF</sequence>
<accession>A0A1C7MZQ0</accession>
<dbReference type="InterPro" id="IPR011009">
    <property type="entry name" value="Kinase-like_dom_sf"/>
</dbReference>
<evidence type="ECO:0000256" key="3">
    <source>
        <dbReference type="ARBA" id="ARBA00022777"/>
    </source>
</evidence>
<evidence type="ECO:0000259" key="8">
    <source>
        <dbReference type="PROSITE" id="PS50011"/>
    </source>
</evidence>
<dbReference type="PANTHER" id="PTHR11042">
    <property type="entry name" value="EUKARYOTIC TRANSLATION INITIATION FACTOR 2-ALPHA KINASE EIF2-ALPHA KINASE -RELATED"/>
    <property type="match status" value="1"/>
</dbReference>
<evidence type="ECO:0000313" key="9">
    <source>
        <dbReference type="EMBL" id="OBZ82252.1"/>
    </source>
</evidence>
<dbReference type="Gene3D" id="3.30.200.20">
    <property type="entry name" value="Phosphorylase Kinase, domain 1"/>
    <property type="match status" value="1"/>
</dbReference>
<dbReference type="SMART" id="SM00220">
    <property type="entry name" value="S_TKc"/>
    <property type="match status" value="1"/>
</dbReference>
<dbReference type="PROSITE" id="PS00108">
    <property type="entry name" value="PROTEIN_KINASE_ST"/>
    <property type="match status" value="1"/>
</dbReference>
<dbReference type="GO" id="GO:0004713">
    <property type="term" value="F:protein tyrosine kinase activity"/>
    <property type="evidence" value="ECO:0007669"/>
    <property type="project" value="TreeGrafter"/>
</dbReference>
<dbReference type="PANTHER" id="PTHR11042:SF190">
    <property type="entry name" value="MITOSIS INHIBITOR PROTEIN KINASE MIK1"/>
    <property type="match status" value="1"/>
</dbReference>